<dbReference type="InterPro" id="IPR001387">
    <property type="entry name" value="Cro/C1-type_HTH"/>
</dbReference>
<dbReference type="GO" id="GO:0008760">
    <property type="term" value="F:UDP-N-acetylglucosamine 1-carboxyvinyltransferase activity"/>
    <property type="evidence" value="ECO:0007669"/>
    <property type="project" value="UniProtKB-EC"/>
</dbReference>
<dbReference type="GO" id="GO:0071555">
    <property type="term" value="P:cell wall organization"/>
    <property type="evidence" value="ECO:0007669"/>
    <property type="project" value="UniProtKB-KW"/>
</dbReference>
<dbReference type="GO" id="GO:0008360">
    <property type="term" value="P:regulation of cell shape"/>
    <property type="evidence" value="ECO:0007669"/>
    <property type="project" value="UniProtKB-KW"/>
</dbReference>
<comment type="function">
    <text evidence="10">Cell wall formation. Adds enolpyruvyl to UDP-N-acetylglucosamine.</text>
</comment>
<protein>
    <recommendedName>
        <fullName evidence="13">UDP-N-acetylglucosamine 1-carboxyvinyltransferase</fullName>
        <ecNumber evidence="12">2.5.1.7</ecNumber>
    </recommendedName>
    <alternativeName>
        <fullName evidence="14">Enoylpyruvate transferase</fullName>
    </alternativeName>
    <alternativeName>
        <fullName evidence="15">UDP-N-acetylglucosamine enolpyruvyl transferase</fullName>
    </alternativeName>
</protein>
<keyword evidence="9" id="KW-0961">Cell wall biogenesis/degradation</keyword>
<evidence type="ECO:0000313" key="18">
    <source>
        <dbReference type="EMBL" id="NHN56915.1"/>
    </source>
</evidence>
<keyword evidence="7" id="KW-0573">Peptidoglycan synthesis</keyword>
<comment type="similarity">
    <text evidence="11">Belongs to the EPSP synthase family. MurA subfamily.</text>
</comment>
<evidence type="ECO:0000256" key="12">
    <source>
        <dbReference type="ARBA" id="ARBA00039108"/>
    </source>
</evidence>
<evidence type="ECO:0000256" key="4">
    <source>
        <dbReference type="ARBA" id="ARBA00022618"/>
    </source>
</evidence>
<dbReference type="EC" id="2.5.1.7" evidence="12"/>
<comment type="caution">
    <text evidence="18">The sequence shown here is derived from an EMBL/GenBank/DDBJ whole genome shotgun (WGS) entry which is preliminary data.</text>
</comment>
<dbReference type="PROSITE" id="PS50943">
    <property type="entry name" value="HTH_CROC1"/>
    <property type="match status" value="1"/>
</dbReference>
<comment type="catalytic activity">
    <reaction evidence="16">
        <text>phosphoenolpyruvate + UDP-N-acetyl-alpha-D-glucosamine = UDP-N-acetyl-3-O-(1-carboxyvinyl)-alpha-D-glucosamine + phosphate</text>
        <dbReference type="Rhea" id="RHEA:18681"/>
        <dbReference type="ChEBI" id="CHEBI:43474"/>
        <dbReference type="ChEBI" id="CHEBI:57705"/>
        <dbReference type="ChEBI" id="CHEBI:58702"/>
        <dbReference type="ChEBI" id="CHEBI:68483"/>
        <dbReference type="EC" id="2.5.1.7"/>
    </reaction>
</comment>
<dbReference type="InterPro" id="IPR050068">
    <property type="entry name" value="MurA_subfamily"/>
</dbReference>
<dbReference type="EMBL" id="JAAOIV010000011">
    <property type="protein sequence ID" value="NHN56915.1"/>
    <property type="molecule type" value="Genomic_DNA"/>
</dbReference>
<dbReference type="SUPFAM" id="SSF47413">
    <property type="entry name" value="lambda repressor-like DNA-binding domains"/>
    <property type="match status" value="1"/>
</dbReference>
<dbReference type="GO" id="GO:0005737">
    <property type="term" value="C:cytoplasm"/>
    <property type="evidence" value="ECO:0007669"/>
    <property type="project" value="UniProtKB-SubCell"/>
</dbReference>
<dbReference type="SUPFAM" id="SSF55205">
    <property type="entry name" value="EPT/RTPC-like"/>
    <property type="match status" value="1"/>
</dbReference>
<evidence type="ECO:0000256" key="11">
    <source>
        <dbReference type="ARBA" id="ARBA00038367"/>
    </source>
</evidence>
<dbReference type="GO" id="GO:0009252">
    <property type="term" value="P:peptidoglycan biosynthetic process"/>
    <property type="evidence" value="ECO:0007669"/>
    <property type="project" value="UniProtKB-KW"/>
</dbReference>
<dbReference type="InterPro" id="IPR010982">
    <property type="entry name" value="Lambda_DNA-bd_dom_sf"/>
</dbReference>
<evidence type="ECO:0000256" key="6">
    <source>
        <dbReference type="ARBA" id="ARBA00022960"/>
    </source>
</evidence>
<keyword evidence="3" id="KW-0963">Cytoplasm</keyword>
<dbReference type="CDD" id="cd00093">
    <property type="entry name" value="HTH_XRE"/>
    <property type="match status" value="1"/>
</dbReference>
<name>A0A967B3X7_9MICO</name>
<dbReference type="AlphaFoldDB" id="A0A967B3X7"/>
<accession>A0A967B3X7</accession>
<evidence type="ECO:0000256" key="13">
    <source>
        <dbReference type="ARBA" id="ARBA00039754"/>
    </source>
</evidence>
<keyword evidence="4" id="KW-0132">Cell division</keyword>
<evidence type="ECO:0000256" key="7">
    <source>
        <dbReference type="ARBA" id="ARBA00022984"/>
    </source>
</evidence>
<dbReference type="Pfam" id="PF01381">
    <property type="entry name" value="HTH_3"/>
    <property type="match status" value="1"/>
</dbReference>
<evidence type="ECO:0000256" key="9">
    <source>
        <dbReference type="ARBA" id="ARBA00023316"/>
    </source>
</evidence>
<reference evidence="18" key="1">
    <citation type="submission" date="2020-03" db="EMBL/GenBank/DDBJ databases">
        <title>Draft sequencing of Calidifontibacter sp. DB0510.</title>
        <authorList>
            <person name="Kim D.-U."/>
        </authorList>
    </citation>
    <scope>NUCLEOTIDE SEQUENCE</scope>
    <source>
        <strain evidence="18">DB0510</strain>
    </source>
</reference>
<keyword evidence="8" id="KW-0131">Cell cycle</keyword>
<dbReference type="SMART" id="SM00530">
    <property type="entry name" value="HTH_XRE"/>
    <property type="match status" value="1"/>
</dbReference>
<evidence type="ECO:0000256" key="14">
    <source>
        <dbReference type="ARBA" id="ARBA00042443"/>
    </source>
</evidence>
<dbReference type="RefSeq" id="WP_166197647.1">
    <property type="nucleotide sequence ID" value="NZ_JAAOIV010000011.1"/>
</dbReference>
<dbReference type="InterPro" id="IPR036968">
    <property type="entry name" value="Enolpyruvate_Tfrase_sf"/>
</dbReference>
<evidence type="ECO:0000256" key="10">
    <source>
        <dbReference type="ARBA" id="ARBA00037534"/>
    </source>
</evidence>
<keyword evidence="6" id="KW-0133">Cell shape</keyword>
<evidence type="ECO:0000256" key="3">
    <source>
        <dbReference type="ARBA" id="ARBA00022490"/>
    </source>
</evidence>
<dbReference type="Gene3D" id="1.10.260.40">
    <property type="entry name" value="lambda repressor-like DNA-binding domains"/>
    <property type="match status" value="1"/>
</dbReference>
<sequence>MSDDYLSRIGVLIRDARRHKNLTQAELATSLRTSQSAVARIEQGKQNLTLETLARIGEALDTEVVTVAAATPTNLRIEGGRKLSGAIDVRTSKNAAVACLCAALLNKGRTTLRNLARIEEVNRITEVLDSIGVKTRWLPGTSDLEITPTGEHVTLDTMDEAAARRTRTILMFLGPLLHEFDEFKLPNAGGCDLGERTVEPHLQALKNWGLDVVASHGYYHATVDRSVSPTRAVVLTERGDTVTENALFAAARYDGTTTIRNASPNYMVQDLCFFLQELGVEIEGIGSTTLTVKGVPQINKDVEYHPSEDPIEAMSLVAAAIVTQSEITINRVPIEFMEMELAQLELMGFTYEMTPEYTSCNGRTRLVDLTTKPGPLHAPKDKIHPMPFPGLNIDNLPFFAVIAAIAEGSTTIHDWVYDNRAIYLIDLNALGAKVQLMDPHRVLIEGPTRWRPAEVMCPPALRPGVVILLGMLAAPGVSVLRNTYVINRGYEELASRLNAIGAKIETFRDI</sequence>
<dbReference type="GO" id="GO:0051301">
    <property type="term" value="P:cell division"/>
    <property type="evidence" value="ECO:0007669"/>
    <property type="project" value="UniProtKB-KW"/>
</dbReference>
<evidence type="ECO:0000256" key="1">
    <source>
        <dbReference type="ARBA" id="ARBA00004496"/>
    </source>
</evidence>
<gene>
    <name evidence="18" type="ORF">G9U51_14150</name>
</gene>
<dbReference type="InterPro" id="IPR001986">
    <property type="entry name" value="Enolpyruvate_Tfrase_dom"/>
</dbReference>
<dbReference type="Gene3D" id="3.65.10.10">
    <property type="entry name" value="Enolpyruvate transferase domain"/>
    <property type="match status" value="2"/>
</dbReference>
<keyword evidence="5 18" id="KW-0808">Transferase</keyword>
<proteinExistence type="inferred from homology"/>
<evidence type="ECO:0000256" key="15">
    <source>
        <dbReference type="ARBA" id="ARBA00042842"/>
    </source>
</evidence>
<evidence type="ECO:0000256" key="5">
    <source>
        <dbReference type="ARBA" id="ARBA00022679"/>
    </source>
</evidence>
<organism evidence="18 19">
    <name type="scientific">Metallococcus carri</name>
    <dbReference type="NCBI Taxonomy" id="1656884"/>
    <lineage>
        <taxon>Bacteria</taxon>
        <taxon>Bacillati</taxon>
        <taxon>Actinomycetota</taxon>
        <taxon>Actinomycetes</taxon>
        <taxon>Micrococcales</taxon>
        <taxon>Dermacoccaceae</taxon>
        <taxon>Metallococcus</taxon>
    </lineage>
</organism>
<dbReference type="Proteomes" id="UP000744769">
    <property type="component" value="Unassembled WGS sequence"/>
</dbReference>
<evidence type="ECO:0000259" key="17">
    <source>
        <dbReference type="PROSITE" id="PS50943"/>
    </source>
</evidence>
<dbReference type="InterPro" id="IPR013792">
    <property type="entry name" value="RNA3'P_cycl/enolpyr_Trfase_a/b"/>
</dbReference>
<dbReference type="GO" id="GO:0003677">
    <property type="term" value="F:DNA binding"/>
    <property type="evidence" value="ECO:0007669"/>
    <property type="project" value="InterPro"/>
</dbReference>
<evidence type="ECO:0000256" key="2">
    <source>
        <dbReference type="ARBA" id="ARBA00004752"/>
    </source>
</evidence>
<dbReference type="Pfam" id="PF00275">
    <property type="entry name" value="EPSP_synthase"/>
    <property type="match status" value="1"/>
</dbReference>
<keyword evidence="19" id="KW-1185">Reference proteome</keyword>
<dbReference type="NCBIfam" id="NF006873">
    <property type="entry name" value="PRK09369.1"/>
    <property type="match status" value="1"/>
</dbReference>
<comment type="pathway">
    <text evidence="2">Cell wall biogenesis; peptidoglycan biosynthesis.</text>
</comment>
<evidence type="ECO:0000256" key="16">
    <source>
        <dbReference type="ARBA" id="ARBA00047527"/>
    </source>
</evidence>
<evidence type="ECO:0000313" key="19">
    <source>
        <dbReference type="Proteomes" id="UP000744769"/>
    </source>
</evidence>
<dbReference type="PANTHER" id="PTHR43783">
    <property type="entry name" value="UDP-N-ACETYLGLUCOSAMINE 1-CARBOXYVINYLTRANSFERASE"/>
    <property type="match status" value="1"/>
</dbReference>
<feature type="domain" description="HTH cro/C1-type" evidence="17">
    <location>
        <begin position="13"/>
        <end position="67"/>
    </location>
</feature>
<dbReference type="PANTHER" id="PTHR43783:SF1">
    <property type="entry name" value="UDP-N-ACETYLGLUCOSAMINE 1-CARBOXYVINYLTRANSFERASE"/>
    <property type="match status" value="1"/>
</dbReference>
<comment type="subcellular location">
    <subcellularLocation>
        <location evidence="1">Cytoplasm</location>
    </subcellularLocation>
</comment>
<evidence type="ECO:0000256" key="8">
    <source>
        <dbReference type="ARBA" id="ARBA00023306"/>
    </source>
</evidence>